<name>A0A5N5RMU2_9BIFI</name>
<feature type="compositionally biased region" description="Polar residues" evidence="1">
    <location>
        <begin position="19"/>
        <end position="50"/>
    </location>
</feature>
<organism evidence="2 3">
    <name type="scientific">Bifidobacterium jacchi</name>
    <dbReference type="NCBI Taxonomy" id="2490545"/>
    <lineage>
        <taxon>Bacteria</taxon>
        <taxon>Bacillati</taxon>
        <taxon>Actinomycetota</taxon>
        <taxon>Actinomycetes</taxon>
        <taxon>Bifidobacteriales</taxon>
        <taxon>Bifidobacteriaceae</taxon>
        <taxon>Bifidobacterium</taxon>
    </lineage>
</organism>
<keyword evidence="3" id="KW-1185">Reference proteome</keyword>
<evidence type="ECO:0000256" key="1">
    <source>
        <dbReference type="SAM" id="MobiDB-lite"/>
    </source>
</evidence>
<protein>
    <submittedName>
        <fullName evidence="2">Uncharacterized protein</fullName>
    </submittedName>
</protein>
<dbReference type="Proteomes" id="UP000326336">
    <property type="component" value="Unassembled WGS sequence"/>
</dbReference>
<sequence length="63" mass="6647">MGKHNSSPKCRISDHRGSISRQISSRTTASQSNSANKTSTETSRQISSEPATMPIGNGTGQQA</sequence>
<evidence type="ECO:0000313" key="3">
    <source>
        <dbReference type="Proteomes" id="UP000326336"/>
    </source>
</evidence>
<dbReference type="AlphaFoldDB" id="A0A5N5RMU2"/>
<accession>A0A5N5RMU2</accession>
<dbReference type="EMBL" id="RQSP01000005">
    <property type="protein sequence ID" value="KAB5608071.1"/>
    <property type="molecule type" value="Genomic_DNA"/>
</dbReference>
<gene>
    <name evidence="2" type="ORF">EHS19_02850</name>
</gene>
<comment type="caution">
    <text evidence="2">The sequence shown here is derived from an EMBL/GenBank/DDBJ whole genome shotgun (WGS) entry which is preliminary data.</text>
</comment>
<feature type="region of interest" description="Disordered" evidence="1">
    <location>
        <begin position="1"/>
        <end position="63"/>
    </location>
</feature>
<reference evidence="2 3" key="1">
    <citation type="journal article" date="2019" name="Int. J. Syst. Evol. Microbiol.">
        <title>Bifidobacterium jacchi sp. nov., isolated from the faeces of a baby common marmoset (Callithrix jacchus).</title>
        <authorList>
            <person name="Modesto M."/>
            <person name="Watanabe K."/>
            <person name="Arita M."/>
            <person name="Satti M."/>
            <person name="Oki K."/>
            <person name="Sciavilla P."/>
            <person name="Patavino C."/>
            <person name="Camma C."/>
            <person name="Michelini S."/>
            <person name="Sgorbati B."/>
            <person name="Mattarelli P."/>
        </authorList>
    </citation>
    <scope>NUCLEOTIDE SEQUENCE [LARGE SCALE GENOMIC DNA]</scope>
    <source>
        <strain evidence="2 3">MRM 9.3</strain>
    </source>
</reference>
<evidence type="ECO:0000313" key="2">
    <source>
        <dbReference type="EMBL" id="KAB5608071.1"/>
    </source>
</evidence>
<proteinExistence type="predicted"/>